<feature type="binding site" evidence="9">
    <location>
        <position position="13"/>
    </location>
    <ligand>
        <name>NADPH</name>
        <dbReference type="ChEBI" id="CHEBI:57783"/>
    </ligand>
</feature>
<dbReference type="STRING" id="1408281.Epro_0275"/>
<feature type="binding site" evidence="9">
    <location>
        <position position="152"/>
    </location>
    <ligand>
        <name>1-deoxy-D-xylulose 5-phosphate</name>
        <dbReference type="ChEBI" id="CHEBI:57792"/>
    </ligand>
</feature>
<feature type="binding site" evidence="9">
    <location>
        <position position="211"/>
    </location>
    <ligand>
        <name>1-deoxy-D-xylulose 5-phosphate</name>
        <dbReference type="ChEBI" id="CHEBI:57792"/>
    </ligand>
</feature>
<dbReference type="InterPro" id="IPR013512">
    <property type="entry name" value="DXP_reductoisomerase_N"/>
</dbReference>
<evidence type="ECO:0000259" key="11">
    <source>
        <dbReference type="Pfam" id="PF08436"/>
    </source>
</evidence>
<dbReference type="InterPro" id="IPR013644">
    <property type="entry name" value="DXP_reductoisomerase_C"/>
</dbReference>
<dbReference type="UniPathway" id="UPA00056">
    <property type="reaction ID" value="UER00092"/>
</dbReference>
<dbReference type="InterPro" id="IPR036169">
    <property type="entry name" value="DXPR_C_sf"/>
</dbReference>
<evidence type="ECO:0000256" key="8">
    <source>
        <dbReference type="ARBA" id="ARBA00048543"/>
    </source>
</evidence>
<feature type="binding site" evidence="9">
    <location>
        <position position="38"/>
    </location>
    <ligand>
        <name>NADPH</name>
        <dbReference type="ChEBI" id="CHEBI:57783"/>
    </ligand>
</feature>
<dbReference type="EMBL" id="CP009498">
    <property type="protein sequence ID" value="AKL97654.1"/>
    <property type="molecule type" value="Genomic_DNA"/>
</dbReference>
<feature type="domain" description="DXP reductoisomerase C-terminal" evidence="12">
    <location>
        <begin position="260"/>
        <end position="376"/>
    </location>
</feature>
<evidence type="ECO:0000256" key="2">
    <source>
        <dbReference type="ARBA" id="ARBA00006825"/>
    </source>
</evidence>
<feature type="binding site" evidence="9">
    <location>
        <position position="151"/>
    </location>
    <ligand>
        <name>1-deoxy-D-xylulose 5-phosphate</name>
        <dbReference type="ChEBI" id="CHEBI:57792"/>
    </ligand>
</feature>
<feature type="binding site" evidence="9">
    <location>
        <position position="126"/>
    </location>
    <ligand>
        <name>NADPH</name>
        <dbReference type="ChEBI" id="CHEBI:57783"/>
    </ligand>
</feature>
<feature type="binding site" evidence="9">
    <location>
        <position position="220"/>
    </location>
    <ligand>
        <name>Mn(2+)</name>
        <dbReference type="ChEBI" id="CHEBI:29035"/>
    </ligand>
</feature>
<comment type="similarity">
    <text evidence="2 9">Belongs to the DXR family.</text>
</comment>
<dbReference type="KEGG" id="epo:Epro_0275"/>
<dbReference type="PANTHER" id="PTHR30525:SF0">
    <property type="entry name" value="1-DEOXY-D-XYLULOSE 5-PHOSPHATE REDUCTOISOMERASE, CHLOROPLASTIC"/>
    <property type="match status" value="1"/>
</dbReference>
<dbReference type="PIRSF" id="PIRSF006205">
    <property type="entry name" value="Dxp_reductismrs"/>
    <property type="match status" value="1"/>
</dbReference>
<evidence type="ECO:0000256" key="1">
    <source>
        <dbReference type="ARBA" id="ARBA00005094"/>
    </source>
</evidence>
<feature type="binding site" evidence="9">
    <location>
        <position position="125"/>
    </location>
    <ligand>
        <name>1-deoxy-D-xylulose 5-phosphate</name>
        <dbReference type="ChEBI" id="CHEBI:57792"/>
    </ligand>
</feature>
<dbReference type="GO" id="GO:0070402">
    <property type="term" value="F:NADPH binding"/>
    <property type="evidence" value="ECO:0007669"/>
    <property type="project" value="InterPro"/>
</dbReference>
<feature type="binding site" evidence="9">
    <location>
        <position position="12"/>
    </location>
    <ligand>
        <name>NADPH</name>
        <dbReference type="ChEBI" id="CHEBI:57783"/>
    </ligand>
</feature>
<gene>
    <name evidence="9 13" type="primary">dxr</name>
    <name evidence="13" type="ORF">Epro_0275</name>
</gene>
<comment type="catalytic activity">
    <reaction evidence="8">
        <text>2-C-methyl-D-erythritol 4-phosphate + NADP(+) = 1-deoxy-D-xylulose 5-phosphate + NADPH + H(+)</text>
        <dbReference type="Rhea" id="RHEA:13717"/>
        <dbReference type="ChEBI" id="CHEBI:15378"/>
        <dbReference type="ChEBI" id="CHEBI:57783"/>
        <dbReference type="ChEBI" id="CHEBI:57792"/>
        <dbReference type="ChEBI" id="CHEBI:58262"/>
        <dbReference type="ChEBI" id="CHEBI:58349"/>
        <dbReference type="EC" id="1.1.1.267"/>
    </reaction>
    <physiologicalReaction direction="right-to-left" evidence="8">
        <dbReference type="Rhea" id="RHEA:13719"/>
    </physiologicalReaction>
</comment>
<dbReference type="FunFam" id="3.40.50.720:FF:000045">
    <property type="entry name" value="1-deoxy-D-xylulose 5-phosphate reductoisomerase"/>
    <property type="match status" value="1"/>
</dbReference>
<dbReference type="SUPFAM" id="SSF51735">
    <property type="entry name" value="NAD(P)-binding Rossmann-fold domains"/>
    <property type="match status" value="1"/>
</dbReference>
<evidence type="ECO:0000256" key="7">
    <source>
        <dbReference type="ARBA" id="ARBA00023229"/>
    </source>
</evidence>
<keyword evidence="13" id="KW-0413">Isomerase</keyword>
<dbReference type="AlphaFoldDB" id="A0A0G3WJI0"/>
<dbReference type="Gene3D" id="3.40.50.720">
    <property type="entry name" value="NAD(P)-binding Rossmann-like Domain"/>
    <property type="match status" value="1"/>
</dbReference>
<evidence type="ECO:0000256" key="3">
    <source>
        <dbReference type="ARBA" id="ARBA00022723"/>
    </source>
</evidence>
<keyword evidence="7 9" id="KW-0414">Isoprene biosynthesis</keyword>
<dbReference type="Pfam" id="PF08436">
    <property type="entry name" value="DXP_redisom_C"/>
    <property type="match status" value="1"/>
</dbReference>
<dbReference type="Proteomes" id="UP000035337">
    <property type="component" value="Chromosome"/>
</dbReference>
<dbReference type="NCBIfam" id="TIGR00243">
    <property type="entry name" value="Dxr"/>
    <property type="match status" value="1"/>
</dbReference>
<organism evidence="13 14">
    <name type="scientific">Endomicrobium proavitum</name>
    <dbReference type="NCBI Taxonomy" id="1408281"/>
    <lineage>
        <taxon>Bacteria</taxon>
        <taxon>Pseudomonadati</taxon>
        <taxon>Elusimicrobiota</taxon>
        <taxon>Endomicrobiia</taxon>
        <taxon>Endomicrobiales</taxon>
        <taxon>Endomicrobiaceae</taxon>
        <taxon>Endomicrobium</taxon>
    </lineage>
</organism>
<feature type="binding site" evidence="9">
    <location>
        <position position="176"/>
    </location>
    <ligand>
        <name>1-deoxy-D-xylulose 5-phosphate</name>
        <dbReference type="ChEBI" id="CHEBI:57792"/>
    </ligand>
</feature>
<feature type="binding site" evidence="9">
    <location>
        <position position="216"/>
    </location>
    <ligand>
        <name>1-deoxy-D-xylulose 5-phosphate</name>
        <dbReference type="ChEBI" id="CHEBI:57792"/>
    </ligand>
</feature>
<dbReference type="SUPFAM" id="SSF55347">
    <property type="entry name" value="Glyceraldehyde-3-phosphate dehydrogenase-like, C-terminal domain"/>
    <property type="match status" value="1"/>
</dbReference>
<evidence type="ECO:0000259" key="12">
    <source>
        <dbReference type="Pfam" id="PF13288"/>
    </source>
</evidence>
<keyword evidence="5 9" id="KW-0560">Oxidoreductase</keyword>
<feature type="binding site" evidence="9">
    <location>
        <position position="152"/>
    </location>
    <ligand>
        <name>Mn(2+)</name>
        <dbReference type="ChEBI" id="CHEBI:29035"/>
    </ligand>
</feature>
<dbReference type="PANTHER" id="PTHR30525">
    <property type="entry name" value="1-DEOXY-D-XYLULOSE 5-PHOSPHATE REDUCTOISOMERASE"/>
    <property type="match status" value="1"/>
</dbReference>
<dbReference type="GO" id="GO:0030604">
    <property type="term" value="F:1-deoxy-D-xylulose-5-phosphate reductoisomerase activity"/>
    <property type="evidence" value="ECO:0007669"/>
    <property type="project" value="UniProtKB-UniRule"/>
</dbReference>
<evidence type="ECO:0000256" key="5">
    <source>
        <dbReference type="ARBA" id="ARBA00023002"/>
    </source>
</evidence>
<dbReference type="Pfam" id="PF02670">
    <property type="entry name" value="DXP_reductoisom"/>
    <property type="match status" value="1"/>
</dbReference>
<feature type="domain" description="1-deoxy-D-xylulose 5-phosphate reductoisomerase N-terminal" evidence="10">
    <location>
        <begin position="4"/>
        <end position="132"/>
    </location>
</feature>
<dbReference type="PATRIC" id="fig|1408281.3.peg.285"/>
<accession>A0A0G3WJI0</accession>
<feature type="binding site" evidence="9">
    <location>
        <position position="11"/>
    </location>
    <ligand>
        <name>NADPH</name>
        <dbReference type="ChEBI" id="CHEBI:57783"/>
    </ligand>
</feature>
<dbReference type="EC" id="1.1.1.267" evidence="9"/>
<keyword evidence="9" id="KW-0460">Magnesium</keyword>
<dbReference type="Gene3D" id="1.10.1740.10">
    <property type="match status" value="1"/>
</dbReference>
<sequence length="388" mass="42298">MKKIIVLGSSGSIGTQTLDIAANMKDSISIAGLSVHSNIELLKKQIIKFKPTAVCVGELFGAQKLQAWLKEKNLKTKVFFGHEGLNKLVAIYEADTVVVAIVGAAGLDCTIKAIKAKKNIAVANKETLVVAGREIMKLAVKNKVSVLPVDSEHSAIFQCLNCGKKSEVKRILLTASGGPFYKYNKDFSKITVEDALAHPTWKMGKKITIDSATLMNKGLEAIEASVLFDVPIDKIEIVIHPQSIVHSMVEFADGSVIAQLSNPDMRLPIQYALTYPDRKKTEVKALDLAQTGKLEFLKPNFKKFPCLNIAYKAAKKGLTYPAALNGANEEAVAAFLDKKIKFTDIAKIVEKTVNAHKPAKKVSIDACIAANAWARVYSRNLIHKGKNK</sequence>
<keyword evidence="4 9" id="KW-0521">NADP</keyword>
<keyword evidence="6 9" id="KW-0464">Manganese</keyword>
<evidence type="ECO:0000313" key="13">
    <source>
        <dbReference type="EMBL" id="AKL97654.1"/>
    </source>
</evidence>
<protein>
    <recommendedName>
        <fullName evidence="9">1-deoxy-D-xylulose 5-phosphate reductoisomerase</fullName>
        <shortName evidence="9">DXP reductoisomerase</shortName>
        <ecNumber evidence="9">1.1.1.267</ecNumber>
    </recommendedName>
    <alternativeName>
        <fullName evidence="9">1-deoxyxylulose-5-phosphate reductoisomerase</fullName>
    </alternativeName>
    <alternativeName>
        <fullName evidence="9">2-C-methyl-D-erythritol 4-phosphate synthase</fullName>
    </alternativeName>
</protein>
<feature type="domain" description="1-deoxy-D-xylulose 5-phosphate reductoisomerase C-terminal" evidence="11">
    <location>
        <begin position="146"/>
        <end position="228"/>
    </location>
</feature>
<dbReference type="Pfam" id="PF13288">
    <property type="entry name" value="DXPR_C"/>
    <property type="match status" value="1"/>
</dbReference>
<reference evidence="13 14" key="1">
    <citation type="submission" date="2014-09" db="EMBL/GenBank/DDBJ databases">
        <title>Complete genome sequence of Endomicrobium proavitum.</title>
        <authorList>
            <person name="Zheng H."/>
        </authorList>
    </citation>
    <scope>NUCLEOTIDE SEQUENCE [LARGE SCALE GENOMIC DNA]</scope>
    <source>
        <strain evidence="13 14">Rsa215</strain>
    </source>
</reference>
<evidence type="ECO:0000256" key="9">
    <source>
        <dbReference type="HAMAP-Rule" id="MF_00183"/>
    </source>
</evidence>
<comment type="pathway">
    <text evidence="1 9">Isoprenoid biosynthesis; isopentenyl diphosphate biosynthesis via DXP pathway; isopentenyl diphosphate from 1-deoxy-D-xylulose 5-phosphate: step 1/6.</text>
</comment>
<feature type="binding site" evidence="9">
    <location>
        <position position="150"/>
    </location>
    <ligand>
        <name>Mn(2+)</name>
        <dbReference type="ChEBI" id="CHEBI:29035"/>
    </ligand>
</feature>
<feature type="binding site" evidence="9">
    <location>
        <position position="220"/>
    </location>
    <ligand>
        <name>1-deoxy-D-xylulose 5-phosphate</name>
        <dbReference type="ChEBI" id="CHEBI:57792"/>
    </ligand>
</feature>
<keyword evidence="3 9" id="KW-0479">Metal-binding</keyword>
<evidence type="ECO:0000256" key="6">
    <source>
        <dbReference type="ARBA" id="ARBA00023211"/>
    </source>
</evidence>
<evidence type="ECO:0000313" key="14">
    <source>
        <dbReference type="Proteomes" id="UP000035337"/>
    </source>
</evidence>
<comment type="cofactor">
    <cofactor evidence="9">
        <name>Mg(2+)</name>
        <dbReference type="ChEBI" id="CHEBI:18420"/>
    </cofactor>
    <cofactor evidence="9">
        <name>Mn(2+)</name>
        <dbReference type="ChEBI" id="CHEBI:29035"/>
    </cofactor>
</comment>
<evidence type="ECO:0000259" key="10">
    <source>
        <dbReference type="Pfam" id="PF02670"/>
    </source>
</evidence>
<dbReference type="GO" id="GO:0051484">
    <property type="term" value="P:isopentenyl diphosphate biosynthetic process, methylerythritol 4-phosphate pathway involved in terpenoid biosynthetic process"/>
    <property type="evidence" value="ECO:0007669"/>
    <property type="project" value="UniProtKB-ARBA"/>
</dbReference>
<feature type="binding site" evidence="9">
    <location>
        <position position="204"/>
    </location>
    <ligand>
        <name>NADPH</name>
        <dbReference type="ChEBI" id="CHEBI:57783"/>
    </ligand>
</feature>
<dbReference type="RefSeq" id="WP_052569892.1">
    <property type="nucleotide sequence ID" value="NZ_CP009498.1"/>
</dbReference>
<dbReference type="InterPro" id="IPR036291">
    <property type="entry name" value="NAD(P)-bd_dom_sf"/>
</dbReference>
<dbReference type="SUPFAM" id="SSF69055">
    <property type="entry name" value="1-deoxy-D-xylulose-5-phosphate reductoisomerase, C-terminal domain"/>
    <property type="match status" value="1"/>
</dbReference>
<proteinExistence type="inferred from homology"/>
<comment type="function">
    <text evidence="9">Catalyzes the NADPH-dependent rearrangement and reduction of 1-deoxy-D-xylulose-5-phosphate (DXP) to 2-C-methyl-D-erythritol 4-phosphate (MEP).</text>
</comment>
<dbReference type="OrthoDB" id="9806546at2"/>
<dbReference type="InterPro" id="IPR003821">
    <property type="entry name" value="DXP_reductoisomerase"/>
</dbReference>
<dbReference type="NCBIfam" id="NF009114">
    <property type="entry name" value="PRK12464.1"/>
    <property type="match status" value="1"/>
</dbReference>
<dbReference type="InterPro" id="IPR026877">
    <property type="entry name" value="DXPR_C"/>
</dbReference>
<dbReference type="HAMAP" id="MF_00183">
    <property type="entry name" value="DXP_reductoisom"/>
    <property type="match status" value="1"/>
</dbReference>
<dbReference type="GO" id="GO:0016853">
    <property type="term" value="F:isomerase activity"/>
    <property type="evidence" value="ECO:0007669"/>
    <property type="project" value="UniProtKB-KW"/>
</dbReference>
<comment type="caution">
    <text evidence="9">Lacks conserved residue(s) required for the propagation of feature annotation.</text>
</comment>
<name>A0A0G3WJI0_9BACT</name>
<feature type="binding site" evidence="9">
    <location>
        <position position="198"/>
    </location>
    <ligand>
        <name>1-deoxy-D-xylulose 5-phosphate</name>
        <dbReference type="ChEBI" id="CHEBI:57792"/>
    </ligand>
</feature>
<keyword evidence="14" id="KW-1185">Reference proteome</keyword>
<evidence type="ECO:0000256" key="4">
    <source>
        <dbReference type="ARBA" id="ARBA00022857"/>
    </source>
</evidence>
<feature type="binding site" evidence="9">
    <location>
        <position position="217"/>
    </location>
    <ligand>
        <name>1-deoxy-D-xylulose 5-phosphate</name>
        <dbReference type="ChEBI" id="CHEBI:57792"/>
    </ligand>
</feature>
<feature type="binding site" evidence="9">
    <location>
        <position position="124"/>
    </location>
    <ligand>
        <name>NADPH</name>
        <dbReference type="ChEBI" id="CHEBI:57783"/>
    </ligand>
</feature>
<dbReference type="GO" id="GO:0030145">
    <property type="term" value="F:manganese ion binding"/>
    <property type="evidence" value="ECO:0007669"/>
    <property type="project" value="TreeGrafter"/>
</dbReference>